<gene>
    <name evidence="2" type="ORF">V1478_017811</name>
</gene>
<reference evidence="2 3" key="1">
    <citation type="journal article" date="2024" name="Ann. Entomol. Soc. Am.">
        <title>Genomic analyses of the southern and eastern yellowjacket wasps (Hymenoptera: Vespidae) reveal evolutionary signatures of social life.</title>
        <authorList>
            <person name="Catto M.A."/>
            <person name="Caine P.B."/>
            <person name="Orr S.E."/>
            <person name="Hunt B.G."/>
            <person name="Goodisman M.A.D."/>
        </authorList>
    </citation>
    <scope>NUCLEOTIDE SEQUENCE [LARGE SCALE GENOMIC DNA]</scope>
    <source>
        <strain evidence="2">233</strain>
        <tissue evidence="2">Head and thorax</tissue>
    </source>
</reference>
<keyword evidence="3" id="KW-1185">Reference proteome</keyword>
<sequence length="90" mass="10167">MSGDQVPSYISIVHSRLALVVPQSGQLFQDLADRTPSRVSAEPSPADEQQQQISADSAGRLHREFKVHLIVIVNKISNELHHRTRRHCYI</sequence>
<dbReference type="EMBL" id="JAUDFV010000166">
    <property type="protein sequence ID" value="KAL2712288.1"/>
    <property type="molecule type" value="Genomic_DNA"/>
</dbReference>
<evidence type="ECO:0000256" key="1">
    <source>
        <dbReference type="SAM" id="MobiDB-lite"/>
    </source>
</evidence>
<feature type="region of interest" description="Disordered" evidence="1">
    <location>
        <begin position="34"/>
        <end position="57"/>
    </location>
</feature>
<name>A0ABD1ZV99_VESSQ</name>
<proteinExistence type="predicted"/>
<evidence type="ECO:0000313" key="2">
    <source>
        <dbReference type="EMBL" id="KAL2712288.1"/>
    </source>
</evidence>
<dbReference type="AlphaFoldDB" id="A0ABD1ZV99"/>
<comment type="caution">
    <text evidence="2">The sequence shown here is derived from an EMBL/GenBank/DDBJ whole genome shotgun (WGS) entry which is preliminary data.</text>
</comment>
<dbReference type="Proteomes" id="UP001607302">
    <property type="component" value="Unassembled WGS sequence"/>
</dbReference>
<protein>
    <submittedName>
        <fullName evidence="2">Uncharacterized protein</fullName>
    </submittedName>
</protein>
<accession>A0ABD1ZV99</accession>
<organism evidence="2 3">
    <name type="scientific">Vespula squamosa</name>
    <name type="common">Southern yellow jacket</name>
    <name type="synonym">Wasp</name>
    <dbReference type="NCBI Taxonomy" id="30214"/>
    <lineage>
        <taxon>Eukaryota</taxon>
        <taxon>Metazoa</taxon>
        <taxon>Ecdysozoa</taxon>
        <taxon>Arthropoda</taxon>
        <taxon>Hexapoda</taxon>
        <taxon>Insecta</taxon>
        <taxon>Pterygota</taxon>
        <taxon>Neoptera</taxon>
        <taxon>Endopterygota</taxon>
        <taxon>Hymenoptera</taxon>
        <taxon>Apocrita</taxon>
        <taxon>Aculeata</taxon>
        <taxon>Vespoidea</taxon>
        <taxon>Vespidae</taxon>
        <taxon>Vespinae</taxon>
        <taxon>Vespula</taxon>
    </lineage>
</organism>
<evidence type="ECO:0000313" key="3">
    <source>
        <dbReference type="Proteomes" id="UP001607302"/>
    </source>
</evidence>